<evidence type="ECO:0000313" key="3">
    <source>
        <dbReference type="Proteomes" id="UP001054902"/>
    </source>
</evidence>
<organism evidence="2 3">
    <name type="scientific">Chaetoceros tenuissimus</name>
    <dbReference type="NCBI Taxonomy" id="426638"/>
    <lineage>
        <taxon>Eukaryota</taxon>
        <taxon>Sar</taxon>
        <taxon>Stramenopiles</taxon>
        <taxon>Ochrophyta</taxon>
        <taxon>Bacillariophyta</taxon>
        <taxon>Coscinodiscophyceae</taxon>
        <taxon>Chaetocerotophycidae</taxon>
        <taxon>Chaetocerotales</taxon>
        <taxon>Chaetocerotaceae</taxon>
        <taxon>Chaetoceros</taxon>
    </lineage>
</organism>
<accession>A0AAD3DB48</accession>
<sequence>MQMQSSSNHEVASNQLSFDDDCEMIPINHGGTSSSNKSSCYDQRPRYESYIILLLSISLLLALSKISRQGADIKYLLDETIEIGKENNFPGEVTENLTTIEEIAQLKPDTTIKPTKYSILPERIYTVIGLESSGTQFMSSILAKALGLEHYREGSFPCNRDCDEYAPVQVQHFSLPWGSTCDSNPNPKVVDVVLPSQCTRQKSDSLEISQCNEMTEGLWGFETNRDELHYPSRYQLDIVSHKDWYDVNGVQQYIIIVIRDSNISSTARSRDHCGDSELLEREEKIGTQIITRAINKYILEAEDEITPEKLPMWAAKKDQKQRNSYDPTSNEGYYSYETDDDFAKSEMGPDEGMNGIDEYDDDDHELNDEWRRSLGALSANNNVVVVSYESLLKLQGTYLKTIYSALDIQSDYMPSFKDGNSKYINGRRANNNNN</sequence>
<keyword evidence="3" id="KW-1185">Reference proteome</keyword>
<dbReference type="AlphaFoldDB" id="A0AAD3DB48"/>
<dbReference type="Proteomes" id="UP001054902">
    <property type="component" value="Unassembled WGS sequence"/>
</dbReference>
<evidence type="ECO:0000256" key="1">
    <source>
        <dbReference type="SAM" id="MobiDB-lite"/>
    </source>
</evidence>
<feature type="region of interest" description="Disordered" evidence="1">
    <location>
        <begin position="316"/>
        <end position="355"/>
    </location>
</feature>
<dbReference type="EMBL" id="BLLK01000069">
    <property type="protein sequence ID" value="GFH60135.1"/>
    <property type="molecule type" value="Genomic_DNA"/>
</dbReference>
<proteinExistence type="predicted"/>
<protein>
    <submittedName>
        <fullName evidence="2">Uncharacterized protein</fullName>
    </submittedName>
</protein>
<comment type="caution">
    <text evidence="2">The sequence shown here is derived from an EMBL/GenBank/DDBJ whole genome shotgun (WGS) entry which is preliminary data.</text>
</comment>
<gene>
    <name evidence="2" type="ORF">CTEN210_16611</name>
</gene>
<evidence type="ECO:0000313" key="2">
    <source>
        <dbReference type="EMBL" id="GFH60135.1"/>
    </source>
</evidence>
<name>A0AAD3DB48_9STRA</name>
<reference evidence="2 3" key="1">
    <citation type="journal article" date="2021" name="Sci. Rep.">
        <title>The genome of the diatom Chaetoceros tenuissimus carries an ancient integrated fragment of an extant virus.</title>
        <authorList>
            <person name="Hongo Y."/>
            <person name="Kimura K."/>
            <person name="Takaki Y."/>
            <person name="Yoshida Y."/>
            <person name="Baba S."/>
            <person name="Kobayashi G."/>
            <person name="Nagasaki K."/>
            <person name="Hano T."/>
            <person name="Tomaru Y."/>
        </authorList>
    </citation>
    <scope>NUCLEOTIDE SEQUENCE [LARGE SCALE GENOMIC DNA]</scope>
    <source>
        <strain evidence="2 3">NIES-3715</strain>
    </source>
</reference>